<dbReference type="STRING" id="515849.B2AS20"/>
<dbReference type="RefSeq" id="XP_001906522.1">
    <property type="nucleotide sequence ID" value="XM_001906487.1"/>
</dbReference>
<reference evidence="1" key="2">
    <citation type="submission" date="2008-07" db="EMBL/GenBank/DDBJ databases">
        <authorList>
            <person name="Genoscope - CEA"/>
        </authorList>
    </citation>
    <scope>NUCLEOTIDE SEQUENCE</scope>
    <source>
        <strain evidence="1">S mat+</strain>
    </source>
</reference>
<dbReference type="AlphaFoldDB" id="B2AS20"/>
<evidence type="ECO:0000313" key="2">
    <source>
        <dbReference type="EMBL" id="CDP24604.1"/>
    </source>
</evidence>
<evidence type="ECO:0000313" key="1">
    <source>
        <dbReference type="EMBL" id="CAP67191.1"/>
    </source>
</evidence>
<organism evidence="1">
    <name type="scientific">Podospora anserina (strain S / ATCC MYA-4624 / DSM 980 / FGSC 10383)</name>
    <name type="common">Pleurage anserina</name>
    <dbReference type="NCBI Taxonomy" id="515849"/>
    <lineage>
        <taxon>Eukaryota</taxon>
        <taxon>Fungi</taxon>
        <taxon>Dikarya</taxon>
        <taxon>Ascomycota</taxon>
        <taxon>Pezizomycotina</taxon>
        <taxon>Sordariomycetes</taxon>
        <taxon>Sordariomycetidae</taxon>
        <taxon>Sordariales</taxon>
        <taxon>Podosporaceae</taxon>
        <taxon>Podospora</taxon>
        <taxon>Podospora anserina</taxon>
    </lineage>
</organism>
<reference evidence="3" key="3">
    <citation type="journal article" date="2014" name="Genetics">
        <title>Maintaining two mating types: Structure of the mating type locus and its role in heterokaryosis in Podospora anserina.</title>
        <authorList>
            <person name="Grognet P."/>
            <person name="Bidard F."/>
            <person name="Kuchly C."/>
            <person name="Tong L.C.H."/>
            <person name="Coppin E."/>
            <person name="Benkhali J.A."/>
            <person name="Couloux A."/>
            <person name="Wincker P."/>
            <person name="Debuchy R."/>
            <person name="Silar P."/>
        </authorList>
    </citation>
    <scope>GENOME REANNOTATION</scope>
    <source>
        <strain evidence="3">S / ATCC MYA-4624 / DSM 980 / FGSC 10383</strain>
    </source>
</reference>
<proteinExistence type="predicted"/>
<dbReference type="HOGENOM" id="CLU_2198067_0_0_1"/>
<accession>B2AS20</accession>
<dbReference type="KEGG" id="pan:PODANSg3553"/>
<gene>
    <name evidence="1" type="ORF">PODANS_1_22050</name>
</gene>
<name>B2AS20_PODAN</name>
<reference evidence="2" key="4">
    <citation type="submission" date="2015-04" db="EMBL/GenBank/DDBJ databases">
        <title>Maintaining two mating types: Structure of the mating type locus and its role in heterokaryosis in Podospora anserina.</title>
        <authorList>
            <person name="Grognet P."/>
            <person name="Bidard F."/>
            <person name="Kuchly C."/>
            <person name="Chan Ho Tong L."/>
            <person name="Coppin E."/>
            <person name="Ait Benkhali J."/>
            <person name="Couloux A."/>
            <person name="Wincker P."/>
            <person name="Debuchy R."/>
            <person name="Silar P."/>
        </authorList>
    </citation>
    <scope>NUCLEOTIDE SEQUENCE</scope>
</reference>
<dbReference type="EMBL" id="FO904936">
    <property type="protein sequence ID" value="CDP24604.1"/>
    <property type="molecule type" value="Genomic_DNA"/>
</dbReference>
<dbReference type="Proteomes" id="UP000001197">
    <property type="component" value="Chromosome 1"/>
</dbReference>
<dbReference type="VEuPathDB" id="FungiDB:PODANS_1_22050"/>
<evidence type="ECO:0000313" key="3">
    <source>
        <dbReference type="Proteomes" id="UP000001197"/>
    </source>
</evidence>
<dbReference type="OrthoDB" id="3250044at2759"/>
<dbReference type="eggNOG" id="ENOG502SKBZ">
    <property type="taxonomic scope" value="Eukaryota"/>
</dbReference>
<keyword evidence="3" id="KW-1185">Reference proteome</keyword>
<reference evidence="1 3" key="1">
    <citation type="journal article" date="2008" name="Genome Biol.">
        <title>The genome sequence of the model ascomycete fungus Podospora anserina.</title>
        <authorList>
            <person name="Espagne E."/>
            <person name="Lespinet O."/>
            <person name="Malagnac F."/>
            <person name="Da Silva C."/>
            <person name="Jaillon O."/>
            <person name="Porcel B.M."/>
            <person name="Couloux A."/>
            <person name="Aury J.-M."/>
            <person name="Segurens B."/>
            <person name="Poulain J."/>
            <person name="Anthouard V."/>
            <person name="Grossetete S."/>
            <person name="Khalili H."/>
            <person name="Coppin E."/>
            <person name="Dequard-Chablat M."/>
            <person name="Picard M."/>
            <person name="Contamine V."/>
            <person name="Arnaise S."/>
            <person name="Bourdais A."/>
            <person name="Berteaux-Lecellier V."/>
            <person name="Gautheret D."/>
            <person name="de Vries R.P."/>
            <person name="Battaglia E."/>
            <person name="Coutinho P.M."/>
            <person name="Danchin E.G.J."/>
            <person name="Henrissat B."/>
            <person name="El Khoury R."/>
            <person name="Sainsard-Chanet A."/>
            <person name="Boivin A."/>
            <person name="Pinan-Lucarre B."/>
            <person name="Sellem C.H."/>
            <person name="Debuchy R."/>
            <person name="Wincker P."/>
            <person name="Weissenbach J."/>
            <person name="Silar P."/>
        </authorList>
    </citation>
    <scope>NUCLEOTIDE SEQUENCE [LARGE SCALE GENOMIC DNA]</scope>
    <source>
        <strain evidence="3">S / ATCC MYA-4624 / DSM 980 / FGSC 10383</strain>
        <strain evidence="1">S mat+</strain>
    </source>
</reference>
<dbReference type="GeneID" id="6191013"/>
<dbReference type="EMBL" id="CU633897">
    <property type="protein sequence ID" value="CAP67191.1"/>
    <property type="molecule type" value="Genomic_DNA"/>
</dbReference>
<protein>
    <submittedName>
        <fullName evidence="1">Podospora anserina S mat+ genomic DNA chromosome 1, supercontig 6</fullName>
    </submittedName>
</protein>
<sequence length="108" mass="12448">MRLRGGKPLGPFRDEADFSKLMRCSDDPGRQGHEIVFTNADLNPRNILVDQFKRPDGTRGWMVTGIIDWEMEGFNPYNDWIHGLWARFGDYSKEMDVELRAWASGDAV</sequence>